<protein>
    <recommendedName>
        <fullName evidence="3">Aminoglycoside phosphotransferase</fullName>
    </recommendedName>
</protein>
<evidence type="ECO:0000313" key="2">
    <source>
        <dbReference type="Proteomes" id="UP001385951"/>
    </source>
</evidence>
<dbReference type="AlphaFoldDB" id="A0AAW0FB86"/>
<dbReference type="EMBL" id="JASBNA010000155">
    <property type="protein sequence ID" value="KAK7675935.1"/>
    <property type="molecule type" value="Genomic_DNA"/>
</dbReference>
<keyword evidence="2" id="KW-1185">Reference proteome</keyword>
<reference evidence="1 2" key="1">
    <citation type="submission" date="2022-09" db="EMBL/GenBank/DDBJ databases">
        <authorList>
            <person name="Palmer J.M."/>
        </authorList>
    </citation>
    <scope>NUCLEOTIDE SEQUENCE [LARGE SCALE GENOMIC DNA]</scope>
    <source>
        <strain evidence="1 2">DSM 7382</strain>
    </source>
</reference>
<gene>
    <name evidence="1" type="ORF">QCA50_021129</name>
</gene>
<organism evidence="1 2">
    <name type="scientific">Cerrena zonata</name>
    <dbReference type="NCBI Taxonomy" id="2478898"/>
    <lineage>
        <taxon>Eukaryota</taxon>
        <taxon>Fungi</taxon>
        <taxon>Dikarya</taxon>
        <taxon>Basidiomycota</taxon>
        <taxon>Agaricomycotina</taxon>
        <taxon>Agaricomycetes</taxon>
        <taxon>Polyporales</taxon>
        <taxon>Cerrenaceae</taxon>
        <taxon>Cerrena</taxon>
    </lineage>
</organism>
<evidence type="ECO:0000313" key="1">
    <source>
        <dbReference type="EMBL" id="KAK7675935.1"/>
    </source>
</evidence>
<comment type="caution">
    <text evidence="1">The sequence shown here is derived from an EMBL/GenBank/DDBJ whole genome shotgun (WGS) entry which is preliminary data.</text>
</comment>
<name>A0AAW0FB86_9APHY</name>
<sequence>MSKLQKLGVNAPAVILADLDNGIIWMEYLGTELPNGDDGQPLLIDFGLSSYSGMPEDKAVDLKSN</sequence>
<proteinExistence type="predicted"/>
<dbReference type="Proteomes" id="UP001385951">
    <property type="component" value="Unassembled WGS sequence"/>
</dbReference>
<evidence type="ECO:0008006" key="3">
    <source>
        <dbReference type="Google" id="ProtNLM"/>
    </source>
</evidence>
<accession>A0AAW0FB86</accession>